<dbReference type="FunFam" id="2.30.42.10:FF:000038">
    <property type="entry name" value="Multiple PDZ domain protein isoform X1"/>
    <property type="match status" value="1"/>
</dbReference>
<dbReference type="PANTHER" id="PTHR19964:SF10">
    <property type="entry name" value="MULTIPLE PDZ DOMAIN PROTEIN"/>
    <property type="match status" value="1"/>
</dbReference>
<name>A0AAZ3S1G0_ONCTS</name>
<sequence>MSLREMSRRASMMYSEQRLDARTGVKLTAAEEEELKNRWQAALGPRYQVVVCQLERFSETSGLGISMEARAGHHYLCSVLPEGPVGQSRKIHPGDQILEANGIPLIGETHREVISVLRELPLCVCMVCCRVVHPQLRDSDHDDADDEDVQLPLKELLAEFNSKSQYDQPCCLLPGCNNMDCGSRGFNKPVSPPLAMWERDSQVIELVKGEEGLGFSILDYQDPEDDSKTVLVIRSLVPGGVADSDGRLLPGDRLMSVNDVDLVRSTLERAVHVLKTTGYGVVRIGVAKPLPIECCVLESIPESSRSSRDETQLLSRDEKDTLYSAGMLASSTQQAHANSYGSQQRNSQPCSTLKDEKSPRHCSSGNMEDGDKLLAPPPSFGSHFERTITVVRGNRSLGLTVSAMKDGSGMLIRSVVRGGSVCQDGRLGVGDTILAVNGEPTTNLTNAMCRAMLRRHSVIGSDMSVTFIPSFLVEEHRASMAQQPLSSIMVDGPSLCPLTPSPTPPGGPSPSPTPPGGLTPSPTPPGGPTPSPTPPGAPDTASTVPAPAPGPATAPRPQGPSLPRPVVSATSPAPASTPTKGPPRPPPPDKSSLIPPVPMKERRGVDGVREEEKKVERKREEEEEEVREEEEREDEMLVYPTNLSWAQPRRVKLMRSSGQSLGISIMGGRGMGSRLSSGEVMRGVFIKHITPDSPAGHNGTLKTGDRILEVGGMDLRDASHEQAVEAIRSAGDPVVFLVQTGQHTSQQSSPVLSNHERQASASHRDSPNNRMPESHSGLFLSLSPANPFTPTPFKPTANRTVRRSPTTVTAPITRRDTEDDGWKKMMSRYGGLPGELHMIELEKSPRGVTSTEAPGQGLVPGLGLSLTEDREGSRAHLGVYVAGVDPQGAAGRDGRIRVGDELLEINGQILYGRSHQNATAILNGAPSKVQILLTRNKAALAQMTQGPMGGDSSSSSLHPSISLSSFLHPSNHVSSSHPPIPPHSSVGAARNASSSSSRRSDWPTGSALTPDLLSCPIIPGVGSTIEICKGHLGLGLSIVGGCDTLLGAIIIHEVNDGGAAQRDGRLWAGDQLLEVNGIDLGQATHEEAIGVLRLTPQRVRLTVFRQQQEYGEEDLWDVFQLELRLRPGQTLGLSTVGKSNDTGVFVSEILGGGVADGDGRLFLGDQILSVNREDVRTATQEHVTSLLQSCSSGTVILEIARFKAAGVHYSGSQSGDSVGSDSSTLTPSTVYEVQSHHQGETERRQRGQDHSVEDHHEIRTVVMHKVLTTGSVDEDCGGGQGQRDVGLPSTGSATLHNNMSPQFYRTISLDRGALGLGFSIVGGFSSPHGDLPIYVKTVFGKGAAIEDGRLQRGDQILAVNGHSLEGVTHAGAVAILKRTKGTVVLTVLS</sequence>
<feature type="domain" description="PDZ" evidence="6">
    <location>
        <begin position="1306"/>
        <end position="1389"/>
    </location>
</feature>
<feature type="compositionally biased region" description="Pro residues" evidence="5">
    <location>
        <begin position="546"/>
        <end position="563"/>
    </location>
</feature>
<feature type="domain" description="PDZ" evidence="6">
    <location>
        <begin position="387"/>
        <end position="455"/>
    </location>
</feature>
<reference evidence="7" key="2">
    <citation type="submission" date="2025-08" db="UniProtKB">
        <authorList>
            <consortium name="Ensembl"/>
        </authorList>
    </citation>
    <scope>IDENTIFICATION</scope>
</reference>
<dbReference type="FunFam" id="2.30.42.10:FF:000051">
    <property type="entry name" value="Multiple PDZ domain protein isoform X1"/>
    <property type="match status" value="1"/>
</dbReference>
<accession>A0AAZ3S1G0</accession>
<gene>
    <name evidence="7" type="primary">LOC112240519</name>
</gene>
<dbReference type="InterPro" id="IPR036034">
    <property type="entry name" value="PDZ_sf"/>
</dbReference>
<dbReference type="Pfam" id="PF00595">
    <property type="entry name" value="PDZ"/>
    <property type="match status" value="8"/>
</dbReference>
<dbReference type="Gene3D" id="2.30.42.10">
    <property type="match status" value="8"/>
</dbReference>
<feature type="compositionally biased region" description="Polar residues" evidence="5">
    <location>
        <begin position="742"/>
        <end position="752"/>
    </location>
</feature>
<dbReference type="CDD" id="cd06669">
    <property type="entry name" value="PDZ5_MUPP1-like"/>
    <property type="match status" value="1"/>
</dbReference>
<dbReference type="GO" id="GO:0016020">
    <property type="term" value="C:membrane"/>
    <property type="evidence" value="ECO:0007669"/>
    <property type="project" value="UniProtKB-SubCell"/>
</dbReference>
<dbReference type="CDD" id="cd06674">
    <property type="entry name" value="PDZ11_MUPP1-PDZ9_PATJ-like"/>
    <property type="match status" value="1"/>
</dbReference>
<dbReference type="PANTHER" id="PTHR19964">
    <property type="entry name" value="MULTIPLE PDZ DOMAIN PROTEIN"/>
    <property type="match status" value="1"/>
</dbReference>
<dbReference type="CDD" id="cd06670">
    <property type="entry name" value="PDZ6_MUPP1-like"/>
    <property type="match status" value="1"/>
</dbReference>
<feature type="compositionally biased region" description="Low complexity" evidence="5">
    <location>
        <begin position="968"/>
        <end position="997"/>
    </location>
</feature>
<proteinExistence type="predicted"/>
<keyword evidence="8" id="KW-1185">Reference proteome</keyword>
<protein>
    <recommendedName>
        <fullName evidence="6">PDZ domain-containing protein</fullName>
    </recommendedName>
</protein>
<feature type="compositionally biased region" description="Basic and acidic residues" evidence="5">
    <location>
        <begin position="1234"/>
        <end position="1253"/>
    </location>
</feature>
<feature type="region of interest" description="Disordered" evidence="5">
    <location>
        <begin position="333"/>
        <end position="378"/>
    </location>
</feature>
<feature type="compositionally biased region" description="Pro residues" evidence="5">
    <location>
        <begin position="499"/>
        <end position="537"/>
    </location>
</feature>
<evidence type="ECO:0000256" key="5">
    <source>
        <dbReference type="SAM" id="MobiDB-lite"/>
    </source>
</evidence>
<dbReference type="SUPFAM" id="SSF50156">
    <property type="entry name" value="PDZ domain-like"/>
    <property type="match status" value="8"/>
</dbReference>
<feature type="compositionally biased region" description="Low complexity" evidence="5">
    <location>
        <begin position="568"/>
        <end position="579"/>
    </location>
</feature>
<feature type="domain" description="PDZ" evidence="6">
    <location>
        <begin position="1024"/>
        <end position="1107"/>
    </location>
</feature>
<reference evidence="8" key="1">
    <citation type="journal article" date="2018" name="PLoS ONE">
        <title>Chinook salmon (Oncorhynchus tshawytscha) genome and transcriptome.</title>
        <authorList>
            <person name="Christensen K.A."/>
            <person name="Leong J.S."/>
            <person name="Sakhrani D."/>
            <person name="Biagi C.A."/>
            <person name="Minkley D.R."/>
            <person name="Withler R.E."/>
            <person name="Rondeau E.B."/>
            <person name="Koop B.F."/>
            <person name="Devlin R.H."/>
        </authorList>
    </citation>
    <scope>NUCLEOTIDE SEQUENCE [LARGE SCALE GENOMIC DNA]</scope>
</reference>
<feature type="compositionally biased region" description="Acidic residues" evidence="5">
    <location>
        <begin position="621"/>
        <end position="633"/>
    </location>
</feature>
<evidence type="ECO:0000259" key="6">
    <source>
        <dbReference type="PROSITE" id="PS50106"/>
    </source>
</evidence>
<dbReference type="PROSITE" id="PS50106">
    <property type="entry name" value="PDZ"/>
    <property type="match status" value="8"/>
</dbReference>
<dbReference type="GeneTree" id="ENSGT00940000155586"/>
<feature type="compositionally biased region" description="Basic and acidic residues" evidence="5">
    <location>
        <begin position="599"/>
        <end position="620"/>
    </location>
</feature>
<feature type="compositionally biased region" description="Pro residues" evidence="5">
    <location>
        <begin position="580"/>
        <end position="589"/>
    </location>
</feature>
<dbReference type="FunFam" id="2.30.42.10:FF:000070">
    <property type="entry name" value="Multiple PDZ domain protein"/>
    <property type="match status" value="1"/>
</dbReference>
<keyword evidence="4" id="KW-0472">Membrane</keyword>
<feature type="domain" description="PDZ" evidence="6">
    <location>
        <begin position="838"/>
        <end position="937"/>
    </location>
</feature>
<keyword evidence="2" id="KW-0597">Phosphoprotein</keyword>
<organism evidence="7 8">
    <name type="scientific">Oncorhynchus tshawytscha</name>
    <name type="common">Chinook salmon</name>
    <name type="synonym">Salmo tshawytscha</name>
    <dbReference type="NCBI Taxonomy" id="74940"/>
    <lineage>
        <taxon>Eukaryota</taxon>
        <taxon>Metazoa</taxon>
        <taxon>Chordata</taxon>
        <taxon>Craniata</taxon>
        <taxon>Vertebrata</taxon>
        <taxon>Euteleostomi</taxon>
        <taxon>Actinopterygii</taxon>
        <taxon>Neopterygii</taxon>
        <taxon>Teleostei</taxon>
        <taxon>Protacanthopterygii</taxon>
        <taxon>Salmoniformes</taxon>
        <taxon>Salmonidae</taxon>
        <taxon>Salmoninae</taxon>
        <taxon>Oncorhynchus</taxon>
    </lineage>
</organism>
<feature type="region of interest" description="Disordered" evidence="5">
    <location>
        <begin position="1231"/>
        <end position="1253"/>
    </location>
</feature>
<keyword evidence="3" id="KW-0677">Repeat</keyword>
<feature type="compositionally biased region" description="Polar residues" evidence="5">
    <location>
        <begin position="333"/>
        <end position="351"/>
    </location>
</feature>
<feature type="region of interest" description="Disordered" evidence="5">
    <location>
        <begin position="490"/>
        <end position="633"/>
    </location>
</feature>
<evidence type="ECO:0000313" key="8">
    <source>
        <dbReference type="Proteomes" id="UP000694402"/>
    </source>
</evidence>
<comment type="subcellular location">
    <subcellularLocation>
        <location evidence="1">Membrane</location>
    </subcellularLocation>
</comment>
<feature type="region of interest" description="Disordered" evidence="5">
    <location>
        <begin position="968"/>
        <end position="1005"/>
    </location>
</feature>
<dbReference type="CDD" id="cd06676">
    <property type="entry name" value="PDZ13_MUPP1-like"/>
    <property type="match status" value="1"/>
</dbReference>
<dbReference type="CDD" id="cd06672">
    <property type="entry name" value="PDZ8_MUPP1-PDZ7_PATJ-PDZ2_INAD-like"/>
    <property type="match status" value="1"/>
</dbReference>
<feature type="compositionally biased region" description="Basic and acidic residues" evidence="5">
    <location>
        <begin position="754"/>
        <end position="767"/>
    </location>
</feature>
<feature type="domain" description="PDZ" evidence="6">
    <location>
        <begin position="650"/>
        <end position="742"/>
    </location>
</feature>
<dbReference type="InterPro" id="IPR051342">
    <property type="entry name" value="PDZ_scaffold"/>
</dbReference>
<dbReference type="CDD" id="cd06671">
    <property type="entry name" value="PDZ7_MUPP1-PD6_PATJ-like"/>
    <property type="match status" value="1"/>
</dbReference>
<dbReference type="CDD" id="cd06673">
    <property type="entry name" value="PDZ10_MUPP1-PDZ8_PATJ-like"/>
    <property type="match status" value="1"/>
</dbReference>
<dbReference type="SMART" id="SM00228">
    <property type="entry name" value="PDZ"/>
    <property type="match status" value="8"/>
</dbReference>
<evidence type="ECO:0000256" key="4">
    <source>
        <dbReference type="ARBA" id="ARBA00023136"/>
    </source>
</evidence>
<evidence type="ECO:0000256" key="1">
    <source>
        <dbReference type="ARBA" id="ARBA00004370"/>
    </source>
</evidence>
<dbReference type="InterPro" id="IPR001478">
    <property type="entry name" value="PDZ"/>
</dbReference>
<dbReference type="Ensembl" id="ENSOTST00005148281.1">
    <property type="protein sequence ID" value="ENSOTSP00005146270.1"/>
    <property type="gene ID" value="ENSOTSG00005076136.1"/>
</dbReference>
<reference evidence="7" key="3">
    <citation type="submission" date="2025-09" db="UniProtKB">
        <authorList>
            <consortium name="Ensembl"/>
        </authorList>
    </citation>
    <scope>IDENTIFICATION</scope>
</reference>
<feature type="region of interest" description="Disordered" evidence="5">
    <location>
        <begin position="742"/>
        <end position="775"/>
    </location>
</feature>
<evidence type="ECO:0000256" key="3">
    <source>
        <dbReference type="ARBA" id="ARBA00022737"/>
    </source>
</evidence>
<feature type="domain" description="PDZ" evidence="6">
    <location>
        <begin position="1120"/>
        <end position="1189"/>
    </location>
</feature>
<dbReference type="Proteomes" id="UP000694402">
    <property type="component" value="Unassembled WGS sequence"/>
</dbReference>
<feature type="domain" description="PDZ" evidence="6">
    <location>
        <begin position="51"/>
        <end position="119"/>
    </location>
</feature>
<feature type="domain" description="PDZ" evidence="6">
    <location>
        <begin position="203"/>
        <end position="278"/>
    </location>
</feature>
<evidence type="ECO:0000256" key="2">
    <source>
        <dbReference type="ARBA" id="ARBA00022553"/>
    </source>
</evidence>
<evidence type="ECO:0000313" key="7">
    <source>
        <dbReference type="Ensembl" id="ENSOTSP00005146270.1"/>
    </source>
</evidence>